<reference evidence="2 3" key="1">
    <citation type="submission" date="2018-06" db="EMBL/GenBank/DDBJ databases">
        <authorList>
            <consortium name="Pathogen Informatics"/>
            <person name="Doyle S."/>
        </authorList>
    </citation>
    <scope>NUCLEOTIDE SEQUENCE [LARGE SCALE GENOMIC DNA]</scope>
    <source>
        <strain evidence="2 3">NCTC13760</strain>
    </source>
</reference>
<proteinExistence type="predicted"/>
<dbReference type="AlphaFoldDB" id="A0A380KP77"/>
<protein>
    <submittedName>
        <fullName evidence="2">Immunity protein BlpL</fullName>
    </submittedName>
</protein>
<keyword evidence="1" id="KW-0472">Membrane</keyword>
<name>A0A380KP77_9STRE</name>
<evidence type="ECO:0000313" key="2">
    <source>
        <dbReference type="EMBL" id="SUN69096.1"/>
    </source>
</evidence>
<gene>
    <name evidence="2" type="ORF">NCTC13760_01801</name>
</gene>
<dbReference type="RefSeq" id="WP_018364981.1">
    <property type="nucleotide sequence ID" value="NZ_CABKNK020000004.1"/>
</dbReference>
<feature type="transmembrane region" description="Helical" evidence="1">
    <location>
        <begin position="12"/>
        <end position="32"/>
    </location>
</feature>
<feature type="transmembrane region" description="Helical" evidence="1">
    <location>
        <begin position="38"/>
        <end position="60"/>
    </location>
</feature>
<keyword evidence="1" id="KW-1133">Transmembrane helix</keyword>
<dbReference type="EMBL" id="UHFP01000001">
    <property type="protein sequence ID" value="SUN69096.1"/>
    <property type="molecule type" value="Genomic_DNA"/>
</dbReference>
<organism evidence="2 3">
    <name type="scientific">Streptococcus infantarius</name>
    <dbReference type="NCBI Taxonomy" id="102684"/>
    <lineage>
        <taxon>Bacteria</taxon>
        <taxon>Bacillati</taxon>
        <taxon>Bacillota</taxon>
        <taxon>Bacilli</taxon>
        <taxon>Lactobacillales</taxon>
        <taxon>Streptococcaceae</taxon>
        <taxon>Streptococcus</taxon>
    </lineage>
</organism>
<sequence>MKYHLSRLDKLLLIRCLMGQLPIIGILSIFLSQEFFTLPLLTKVVIILILTTNMGITIYFTKEIKLEQAKENTHFHAKAMQISFIVIALIFGFIGLYRGVTAVETYQQVIGYIGAFICIVIAGLLVWGLKFIKD</sequence>
<evidence type="ECO:0000256" key="1">
    <source>
        <dbReference type="SAM" id="Phobius"/>
    </source>
</evidence>
<keyword evidence="1" id="KW-0812">Transmembrane</keyword>
<accession>A0A380KP77</accession>
<feature type="transmembrane region" description="Helical" evidence="1">
    <location>
        <begin position="80"/>
        <end position="97"/>
    </location>
</feature>
<dbReference type="Proteomes" id="UP000255352">
    <property type="component" value="Unassembled WGS sequence"/>
</dbReference>
<feature type="transmembrane region" description="Helical" evidence="1">
    <location>
        <begin position="109"/>
        <end position="129"/>
    </location>
</feature>
<dbReference type="GeneID" id="69903075"/>
<evidence type="ECO:0000313" key="3">
    <source>
        <dbReference type="Proteomes" id="UP000255352"/>
    </source>
</evidence>